<keyword evidence="16" id="KW-0175">Coiled coil</keyword>
<evidence type="ECO:0000256" key="1">
    <source>
        <dbReference type="ARBA" id="ARBA00004429"/>
    </source>
</evidence>
<keyword evidence="7" id="KW-0808">Transferase</keyword>
<dbReference type="InterPro" id="IPR050445">
    <property type="entry name" value="Bact_polysacc_biosynth/exp"/>
</dbReference>
<evidence type="ECO:0000256" key="11">
    <source>
        <dbReference type="ARBA" id="ARBA00022840"/>
    </source>
</evidence>
<dbReference type="PANTHER" id="PTHR32309">
    <property type="entry name" value="TYROSINE-PROTEIN KINASE"/>
    <property type="match status" value="1"/>
</dbReference>
<dbReference type="InterPro" id="IPR005702">
    <property type="entry name" value="Wzc-like_C"/>
</dbReference>
<keyword evidence="22" id="KW-1185">Reference proteome</keyword>
<evidence type="ECO:0000256" key="3">
    <source>
        <dbReference type="ARBA" id="ARBA00008883"/>
    </source>
</evidence>
<dbReference type="PANTHER" id="PTHR32309:SF13">
    <property type="entry name" value="FERRIC ENTEROBACTIN TRANSPORT PROTEIN FEPE"/>
    <property type="match status" value="1"/>
</dbReference>
<protein>
    <recommendedName>
        <fullName evidence="4">non-specific protein-tyrosine kinase</fullName>
        <ecNumber evidence="4">2.7.10.2</ecNumber>
    </recommendedName>
</protein>
<dbReference type="InterPro" id="IPR027417">
    <property type="entry name" value="P-loop_NTPase"/>
</dbReference>
<keyword evidence="6" id="KW-0997">Cell inner membrane</keyword>
<keyword evidence="11" id="KW-0067">ATP-binding</keyword>
<evidence type="ECO:0000256" key="4">
    <source>
        <dbReference type="ARBA" id="ARBA00011903"/>
    </source>
</evidence>
<keyword evidence="12 17" id="KW-1133">Transmembrane helix</keyword>
<dbReference type="InterPro" id="IPR025669">
    <property type="entry name" value="AAA_dom"/>
</dbReference>
<dbReference type="Proteomes" id="UP001597115">
    <property type="component" value="Unassembled WGS sequence"/>
</dbReference>
<comment type="similarity">
    <text evidence="2">Belongs to the CpsD/CapB family.</text>
</comment>
<accession>A0ABW4I535</accession>
<evidence type="ECO:0000256" key="6">
    <source>
        <dbReference type="ARBA" id="ARBA00022519"/>
    </source>
</evidence>
<reference evidence="22" key="1">
    <citation type="journal article" date="2019" name="Int. J. Syst. Evol. Microbiol.">
        <title>The Global Catalogue of Microorganisms (GCM) 10K type strain sequencing project: providing services to taxonomists for standard genome sequencing and annotation.</title>
        <authorList>
            <consortium name="The Broad Institute Genomics Platform"/>
            <consortium name="The Broad Institute Genome Sequencing Center for Infectious Disease"/>
            <person name="Wu L."/>
            <person name="Ma J."/>
        </authorList>
    </citation>
    <scope>NUCLEOTIDE SEQUENCE [LARGE SCALE GENOMIC DNA]</scope>
    <source>
        <strain evidence="22">CGMCC 1.16275</strain>
    </source>
</reference>
<dbReference type="Pfam" id="PF02706">
    <property type="entry name" value="Wzz"/>
    <property type="match status" value="1"/>
</dbReference>
<dbReference type="InterPro" id="IPR032807">
    <property type="entry name" value="GNVR"/>
</dbReference>
<comment type="similarity">
    <text evidence="3">Belongs to the etk/wzc family.</text>
</comment>
<dbReference type="Pfam" id="PF13614">
    <property type="entry name" value="AAA_31"/>
    <property type="match status" value="1"/>
</dbReference>
<evidence type="ECO:0000256" key="16">
    <source>
        <dbReference type="SAM" id="Coils"/>
    </source>
</evidence>
<dbReference type="EMBL" id="JBHUDY010000001">
    <property type="protein sequence ID" value="MFD1612627.1"/>
    <property type="molecule type" value="Genomic_DNA"/>
</dbReference>
<keyword evidence="13 17" id="KW-0472">Membrane</keyword>
<evidence type="ECO:0000313" key="21">
    <source>
        <dbReference type="EMBL" id="MFD1612627.1"/>
    </source>
</evidence>
<gene>
    <name evidence="21" type="ORF">ACFSCW_12520</name>
</gene>
<keyword evidence="5" id="KW-1003">Cell membrane</keyword>
<evidence type="ECO:0000259" key="18">
    <source>
        <dbReference type="Pfam" id="PF02706"/>
    </source>
</evidence>
<evidence type="ECO:0000256" key="10">
    <source>
        <dbReference type="ARBA" id="ARBA00022777"/>
    </source>
</evidence>
<evidence type="ECO:0000256" key="9">
    <source>
        <dbReference type="ARBA" id="ARBA00022741"/>
    </source>
</evidence>
<feature type="domain" description="AAA" evidence="19">
    <location>
        <begin position="539"/>
        <end position="661"/>
    </location>
</feature>
<evidence type="ECO:0000259" key="19">
    <source>
        <dbReference type="Pfam" id="PF13614"/>
    </source>
</evidence>
<evidence type="ECO:0000256" key="5">
    <source>
        <dbReference type="ARBA" id="ARBA00022475"/>
    </source>
</evidence>
<dbReference type="RefSeq" id="WP_380889694.1">
    <property type="nucleotide sequence ID" value="NZ_JBHUDY010000001.1"/>
</dbReference>
<dbReference type="SUPFAM" id="SSF52540">
    <property type="entry name" value="P-loop containing nucleoside triphosphate hydrolases"/>
    <property type="match status" value="1"/>
</dbReference>
<proteinExistence type="inferred from homology"/>
<organism evidence="21 22">
    <name type="scientific">Sphingomonas tabacisoli</name>
    <dbReference type="NCBI Taxonomy" id="2249466"/>
    <lineage>
        <taxon>Bacteria</taxon>
        <taxon>Pseudomonadati</taxon>
        <taxon>Pseudomonadota</taxon>
        <taxon>Alphaproteobacteria</taxon>
        <taxon>Sphingomonadales</taxon>
        <taxon>Sphingomonadaceae</taxon>
        <taxon>Sphingomonas</taxon>
    </lineage>
</organism>
<comment type="catalytic activity">
    <reaction evidence="15">
        <text>L-tyrosyl-[protein] + ATP = O-phospho-L-tyrosyl-[protein] + ADP + H(+)</text>
        <dbReference type="Rhea" id="RHEA:10596"/>
        <dbReference type="Rhea" id="RHEA-COMP:10136"/>
        <dbReference type="Rhea" id="RHEA-COMP:20101"/>
        <dbReference type="ChEBI" id="CHEBI:15378"/>
        <dbReference type="ChEBI" id="CHEBI:30616"/>
        <dbReference type="ChEBI" id="CHEBI:46858"/>
        <dbReference type="ChEBI" id="CHEBI:61978"/>
        <dbReference type="ChEBI" id="CHEBI:456216"/>
        <dbReference type="EC" id="2.7.10.2"/>
    </reaction>
</comment>
<evidence type="ECO:0000256" key="7">
    <source>
        <dbReference type="ARBA" id="ARBA00022679"/>
    </source>
</evidence>
<evidence type="ECO:0000256" key="12">
    <source>
        <dbReference type="ARBA" id="ARBA00022989"/>
    </source>
</evidence>
<dbReference type="EC" id="2.7.10.2" evidence="4"/>
<evidence type="ECO:0000256" key="8">
    <source>
        <dbReference type="ARBA" id="ARBA00022692"/>
    </source>
</evidence>
<dbReference type="CDD" id="cd05387">
    <property type="entry name" value="BY-kinase"/>
    <property type="match status" value="1"/>
</dbReference>
<keyword evidence="8 17" id="KW-0812">Transmembrane</keyword>
<feature type="domain" description="Tyrosine-protein kinase G-rich" evidence="20">
    <location>
        <begin position="405"/>
        <end position="474"/>
    </location>
</feature>
<dbReference type="Pfam" id="PF13807">
    <property type="entry name" value="GNVR"/>
    <property type="match status" value="1"/>
</dbReference>
<evidence type="ECO:0000256" key="15">
    <source>
        <dbReference type="ARBA" id="ARBA00051245"/>
    </source>
</evidence>
<feature type="coiled-coil region" evidence="16">
    <location>
        <begin position="221"/>
        <end position="248"/>
    </location>
</feature>
<evidence type="ECO:0000256" key="14">
    <source>
        <dbReference type="ARBA" id="ARBA00023137"/>
    </source>
</evidence>
<evidence type="ECO:0000259" key="20">
    <source>
        <dbReference type="Pfam" id="PF13807"/>
    </source>
</evidence>
<keyword evidence="14" id="KW-0829">Tyrosine-protein kinase</keyword>
<comment type="caution">
    <text evidence="21">The sequence shown here is derived from an EMBL/GenBank/DDBJ whole genome shotgun (WGS) entry which is preliminary data.</text>
</comment>
<evidence type="ECO:0000256" key="17">
    <source>
        <dbReference type="SAM" id="Phobius"/>
    </source>
</evidence>
<comment type="subcellular location">
    <subcellularLocation>
        <location evidence="1">Cell inner membrane</location>
        <topology evidence="1">Multi-pass membrane protein</topology>
    </subcellularLocation>
</comment>
<feature type="coiled-coil region" evidence="16">
    <location>
        <begin position="341"/>
        <end position="397"/>
    </location>
</feature>
<keyword evidence="9" id="KW-0547">Nucleotide-binding</keyword>
<feature type="transmembrane region" description="Helical" evidence="17">
    <location>
        <begin position="48"/>
        <end position="68"/>
    </location>
</feature>
<dbReference type="Gene3D" id="3.40.50.300">
    <property type="entry name" value="P-loop containing nucleotide triphosphate hydrolases"/>
    <property type="match status" value="1"/>
</dbReference>
<sequence length="738" mass="80871">MQLITVDRSRQGMGVEPTFDAADISGRRGGEETPIVAYAISVLRRRKWILIGAVAAALFAGILVTLLMTPKYTATALLEIQREDRNVVEIEGATPRAGMVDQEFYETQYGLLRSQTLAERVARSLRLDQSPEFFQTMRVPVPEDWFHNGMPTPQYRDERVRVAGELLLKSLTVEPGRLSRLVRVYFTSPDAALSQKVADAWGKNFIQLTLERRFEATSYARNFLEDRLNQLRGRIDESERRLVDYASRQGIVNLPSEGSSNGTESRSERSLLVDDLATLNQELSKATADRVRAESRLGSSGSAVTEALDNQAISGLRQKRAELSSDYAKLLVQFKPDYPPAQGLKTQIDQLDRAISREEGRVTQTLGGTYQSAVGRENALRRKVNELTGRVLDLRRRSIQYNIYQRDVDTNRQLYDALLQRYKAIGVAGGVGVNNIAIVDGAKLPEKPSSPKLTLNLLLAILAGLGIGTLAIFLIEQIDQGVSDPAEVEKRLGVPLIGTIPRTSKDIYDQLRDPKSALGEAYLSLRTNLAFATDHGMPRTIAVTSSRPAEGKSTTSFALALSLARSGRRVLLMDGDMRSPSVHHMFGIENEAGLSNILAGAAQYPELLKEVGIENLAVLTAGPHPPSAPELLASARFPELLKDLLDRFDNVVLDIPPVMGLADAPLVGSRVEGTIFVLEFGATQMGTAGVALERLHGANAMVVGCVLTKFNAKRANLGYGYDYGYGYGDNVKRSETAG</sequence>
<dbReference type="InterPro" id="IPR003856">
    <property type="entry name" value="LPS_length_determ_N"/>
</dbReference>
<keyword evidence="10" id="KW-0418">Kinase</keyword>
<dbReference type="NCBIfam" id="TIGR01007">
    <property type="entry name" value="eps_fam"/>
    <property type="match status" value="1"/>
</dbReference>
<evidence type="ECO:0000256" key="13">
    <source>
        <dbReference type="ARBA" id="ARBA00023136"/>
    </source>
</evidence>
<evidence type="ECO:0000313" key="22">
    <source>
        <dbReference type="Proteomes" id="UP001597115"/>
    </source>
</evidence>
<evidence type="ECO:0000256" key="2">
    <source>
        <dbReference type="ARBA" id="ARBA00007316"/>
    </source>
</evidence>
<feature type="domain" description="Polysaccharide chain length determinant N-terminal" evidence="18">
    <location>
        <begin position="41"/>
        <end position="124"/>
    </location>
</feature>
<name>A0ABW4I535_9SPHN</name>